<evidence type="ECO:0000313" key="1">
    <source>
        <dbReference type="EMBL" id="CUT18150.1"/>
    </source>
</evidence>
<dbReference type="RefSeq" id="WP_092343561.1">
    <property type="nucleotide sequence ID" value="NZ_LN906597.1"/>
</dbReference>
<dbReference type="AlphaFoldDB" id="A0A0S4M795"/>
<evidence type="ECO:0000313" key="2">
    <source>
        <dbReference type="Proteomes" id="UP000198651"/>
    </source>
</evidence>
<keyword evidence="2" id="KW-1185">Reference proteome</keyword>
<name>A0A0S4M795_9BURK</name>
<gene>
    <name evidence="1" type="ORF">Ark11_1346</name>
</gene>
<dbReference type="Proteomes" id="UP000198651">
    <property type="component" value="Chromosome I"/>
</dbReference>
<protein>
    <submittedName>
        <fullName evidence="1">Putative coiled coil protein</fullName>
    </submittedName>
</protein>
<dbReference type="EMBL" id="LN906597">
    <property type="protein sequence ID" value="CUT18150.1"/>
    <property type="molecule type" value="Genomic_DNA"/>
</dbReference>
<accession>A0A0S4M795</accession>
<sequence>MAASSVCWFDDLREESVSYAFGVSCKESVSILARLSRDELYEANSFLDRGREGFSVHDRTYVSRNISCRSDEYYSKLVPAADDPSADTMCTFPESWVCFFEKNYVLSDNSVEYKKLLDLISEISDITSGVCLFLRDNLRLSNNDINRDDVYQSFSSLLSRITTFICSFKELRINVRKSVSYLVEALLLQLEHSLKLGCSMALGPLSRMPLPRLPRFNTKSGGLVGDTGELRSAILSVMNICNFVSLEELLLMFERDNPSLHEGDIIMVSSLLELKYAEAVSIKKVHIEHIVNHENESDDFEELLKKETSELEKMEEFVVGLRKKRINEK</sequence>
<reference evidence="2" key="1">
    <citation type="submission" date="2015-11" db="EMBL/GenBank/DDBJ databases">
        <authorList>
            <person name="Seth-Smith H.M.B."/>
        </authorList>
    </citation>
    <scope>NUCLEOTIDE SEQUENCE [LARGE SCALE GENOMIC DNA]</scope>
    <source>
        <strain evidence="2">2013Ark11</strain>
    </source>
</reference>
<proteinExistence type="predicted"/>
<dbReference type="OrthoDB" id="10015783at2"/>
<organism evidence="1 2">
    <name type="scientific">Candidatus Ichthyocystis hellenicum</name>
    <dbReference type="NCBI Taxonomy" id="1561003"/>
    <lineage>
        <taxon>Bacteria</taxon>
        <taxon>Pseudomonadati</taxon>
        <taxon>Pseudomonadota</taxon>
        <taxon>Betaproteobacteria</taxon>
        <taxon>Burkholderiales</taxon>
        <taxon>Candidatus Ichthyocystis</taxon>
    </lineage>
</organism>